<sequence>MHKYAIEIFYSSEDEGHIAILQELPGLFRSRRDRRGGP</sequence>
<dbReference type="Proteomes" id="UP000005877">
    <property type="component" value="Chromosome"/>
</dbReference>
<keyword evidence="2" id="KW-1185">Reference proteome</keyword>
<organism evidence="1 2">
    <name type="scientific">Methanothrix harundinacea (strain 6Ac)</name>
    <name type="common">Methanosaeta harundinacea</name>
    <dbReference type="NCBI Taxonomy" id="1110509"/>
    <lineage>
        <taxon>Archaea</taxon>
        <taxon>Methanobacteriati</taxon>
        <taxon>Methanobacteriota</taxon>
        <taxon>Stenosarchaea group</taxon>
        <taxon>Methanomicrobia</taxon>
        <taxon>Methanotrichales</taxon>
        <taxon>Methanotrichaceae</taxon>
        <taxon>Methanothrix</taxon>
    </lineage>
</organism>
<dbReference type="KEGG" id="mhi:Mhar_1578"/>
<evidence type="ECO:0000313" key="2">
    <source>
        <dbReference type="Proteomes" id="UP000005877"/>
    </source>
</evidence>
<name>G7WP97_METH6</name>
<evidence type="ECO:0000313" key="1">
    <source>
        <dbReference type="EMBL" id="AET64938.1"/>
    </source>
</evidence>
<reference evidence="1 2" key="1">
    <citation type="journal article" date="2012" name="PLoS ONE">
        <title>The genome characteristics and predicted function of methyl-group oxidation pathway in the obligate aceticlastic methanogens, Methanosaeta spp.</title>
        <authorList>
            <person name="Zhu J."/>
            <person name="Zheng H."/>
            <person name="Ai G."/>
            <person name="Zhang G."/>
            <person name="Liu D."/>
            <person name="Liu X."/>
            <person name="Dong X."/>
        </authorList>
    </citation>
    <scope>NUCLEOTIDE SEQUENCE [LARGE SCALE GENOMIC DNA]</scope>
    <source>
        <strain evidence="1 2">6Ac</strain>
    </source>
</reference>
<dbReference type="AlphaFoldDB" id="G7WP97"/>
<accession>G7WP97</accession>
<gene>
    <name evidence="1" type="ordered locus">Mhar_1578</name>
</gene>
<protein>
    <submittedName>
        <fullName evidence="1">Uncharacterized protein family UPF0150</fullName>
    </submittedName>
</protein>
<dbReference type="HOGENOM" id="CLU_3322933_0_0_2"/>
<proteinExistence type="predicted"/>
<dbReference type="EMBL" id="CP003117">
    <property type="protein sequence ID" value="AET64938.1"/>
    <property type="molecule type" value="Genomic_DNA"/>
</dbReference>